<dbReference type="Proteomes" id="UP000823775">
    <property type="component" value="Unassembled WGS sequence"/>
</dbReference>
<protein>
    <submittedName>
        <fullName evidence="2">Uncharacterized protein</fullName>
    </submittedName>
</protein>
<feature type="compositionally biased region" description="Polar residues" evidence="1">
    <location>
        <begin position="42"/>
        <end position="59"/>
    </location>
</feature>
<accession>A0ABS8UY81</accession>
<reference evidence="2 3" key="1">
    <citation type="journal article" date="2021" name="BMC Genomics">
        <title>Datura genome reveals duplications of psychoactive alkaloid biosynthetic genes and high mutation rate following tissue culture.</title>
        <authorList>
            <person name="Rajewski A."/>
            <person name="Carter-House D."/>
            <person name="Stajich J."/>
            <person name="Litt A."/>
        </authorList>
    </citation>
    <scope>NUCLEOTIDE SEQUENCE [LARGE SCALE GENOMIC DNA]</scope>
    <source>
        <strain evidence="2">AR-01</strain>
    </source>
</reference>
<name>A0ABS8UY81_DATST</name>
<dbReference type="EMBL" id="JACEIK010002774">
    <property type="protein sequence ID" value="MCD9638775.1"/>
    <property type="molecule type" value="Genomic_DNA"/>
</dbReference>
<sequence length="116" mass="12945">MNKGRDQGQKEIIVQNQYEALSMETNQTDEPVNEKELGVDPQQKQGNTQVHESSNNQRKQVVDDIEIVEASPGMRPHAERVNSARKEDQGTQLGEKGVEDEGGVAEIMRGSRTKKT</sequence>
<feature type="region of interest" description="Disordered" evidence="1">
    <location>
        <begin position="72"/>
        <end position="116"/>
    </location>
</feature>
<evidence type="ECO:0000313" key="2">
    <source>
        <dbReference type="EMBL" id="MCD9638775.1"/>
    </source>
</evidence>
<feature type="compositionally biased region" description="Basic and acidic residues" evidence="1">
    <location>
        <begin position="76"/>
        <end position="89"/>
    </location>
</feature>
<proteinExistence type="predicted"/>
<gene>
    <name evidence="2" type="ORF">HAX54_022926</name>
</gene>
<evidence type="ECO:0000256" key="1">
    <source>
        <dbReference type="SAM" id="MobiDB-lite"/>
    </source>
</evidence>
<feature type="region of interest" description="Disordered" evidence="1">
    <location>
        <begin position="17"/>
        <end position="60"/>
    </location>
</feature>
<feature type="compositionally biased region" description="Polar residues" evidence="1">
    <location>
        <begin position="17"/>
        <end position="30"/>
    </location>
</feature>
<organism evidence="2 3">
    <name type="scientific">Datura stramonium</name>
    <name type="common">Jimsonweed</name>
    <name type="synonym">Common thornapple</name>
    <dbReference type="NCBI Taxonomy" id="4076"/>
    <lineage>
        <taxon>Eukaryota</taxon>
        <taxon>Viridiplantae</taxon>
        <taxon>Streptophyta</taxon>
        <taxon>Embryophyta</taxon>
        <taxon>Tracheophyta</taxon>
        <taxon>Spermatophyta</taxon>
        <taxon>Magnoliopsida</taxon>
        <taxon>eudicotyledons</taxon>
        <taxon>Gunneridae</taxon>
        <taxon>Pentapetalae</taxon>
        <taxon>asterids</taxon>
        <taxon>lamiids</taxon>
        <taxon>Solanales</taxon>
        <taxon>Solanaceae</taxon>
        <taxon>Solanoideae</taxon>
        <taxon>Datureae</taxon>
        <taxon>Datura</taxon>
    </lineage>
</organism>
<comment type="caution">
    <text evidence="2">The sequence shown here is derived from an EMBL/GenBank/DDBJ whole genome shotgun (WGS) entry which is preliminary data.</text>
</comment>
<keyword evidence="3" id="KW-1185">Reference proteome</keyword>
<evidence type="ECO:0000313" key="3">
    <source>
        <dbReference type="Proteomes" id="UP000823775"/>
    </source>
</evidence>